<dbReference type="InterPro" id="IPR039424">
    <property type="entry name" value="SBP_5"/>
</dbReference>
<protein>
    <recommendedName>
        <fullName evidence="6">Solute-binding protein family 5 domain-containing protein</fullName>
    </recommendedName>
</protein>
<dbReference type="InterPro" id="IPR000914">
    <property type="entry name" value="SBP_5_dom"/>
</dbReference>
<dbReference type="PATRIC" id="fig|1134406.4.peg.2636"/>
<evidence type="ECO:0000256" key="3">
    <source>
        <dbReference type="ARBA" id="ARBA00022448"/>
    </source>
</evidence>
<dbReference type="GO" id="GO:0030313">
    <property type="term" value="C:cell envelope"/>
    <property type="evidence" value="ECO:0007669"/>
    <property type="project" value="UniProtKB-SubCell"/>
</dbReference>
<keyword evidence="4 5" id="KW-0732">Signal</keyword>
<keyword evidence="8" id="KW-1185">Reference proteome</keyword>
<organism evidence="7 8">
    <name type="scientific">Ornatilinea apprima</name>
    <dbReference type="NCBI Taxonomy" id="1134406"/>
    <lineage>
        <taxon>Bacteria</taxon>
        <taxon>Bacillati</taxon>
        <taxon>Chloroflexota</taxon>
        <taxon>Anaerolineae</taxon>
        <taxon>Anaerolineales</taxon>
        <taxon>Anaerolineaceae</taxon>
        <taxon>Ornatilinea</taxon>
    </lineage>
</organism>
<dbReference type="RefSeq" id="WP_075063006.1">
    <property type="nucleotide sequence ID" value="NZ_LGCL01000024.1"/>
</dbReference>
<dbReference type="GO" id="GO:0042597">
    <property type="term" value="C:periplasmic space"/>
    <property type="evidence" value="ECO:0007669"/>
    <property type="project" value="UniProtKB-ARBA"/>
</dbReference>
<dbReference type="PANTHER" id="PTHR30290">
    <property type="entry name" value="PERIPLASMIC BINDING COMPONENT OF ABC TRANSPORTER"/>
    <property type="match status" value="1"/>
</dbReference>
<feature type="domain" description="Solute-binding protein family 5" evidence="6">
    <location>
        <begin position="88"/>
        <end position="487"/>
    </location>
</feature>
<reference evidence="7 8" key="1">
    <citation type="submission" date="2015-07" db="EMBL/GenBank/DDBJ databases">
        <title>Genome sequence of Ornatilinea apprima DSM 23815.</title>
        <authorList>
            <person name="Hemp J."/>
            <person name="Ward L.M."/>
            <person name="Pace L.A."/>
            <person name="Fischer W.W."/>
        </authorList>
    </citation>
    <scope>NUCLEOTIDE SEQUENCE [LARGE SCALE GENOMIC DNA]</scope>
    <source>
        <strain evidence="7 8">P3M-1</strain>
    </source>
</reference>
<evidence type="ECO:0000259" key="6">
    <source>
        <dbReference type="Pfam" id="PF00496"/>
    </source>
</evidence>
<dbReference type="OrthoDB" id="9783874at2"/>
<dbReference type="EMBL" id="LGCL01000024">
    <property type="protein sequence ID" value="KPL77040.1"/>
    <property type="molecule type" value="Genomic_DNA"/>
</dbReference>
<dbReference type="InterPro" id="IPR030678">
    <property type="entry name" value="Peptide/Ni-bd"/>
</dbReference>
<evidence type="ECO:0000256" key="5">
    <source>
        <dbReference type="SAM" id="SignalP"/>
    </source>
</evidence>
<dbReference type="PANTHER" id="PTHR30290:SF10">
    <property type="entry name" value="PERIPLASMIC OLIGOPEPTIDE-BINDING PROTEIN-RELATED"/>
    <property type="match status" value="1"/>
</dbReference>
<comment type="similarity">
    <text evidence="2">Belongs to the bacterial solute-binding protein 5 family.</text>
</comment>
<comment type="subcellular location">
    <subcellularLocation>
        <location evidence="1">Cell envelope</location>
    </subcellularLocation>
</comment>
<dbReference type="PIRSF" id="PIRSF002741">
    <property type="entry name" value="MppA"/>
    <property type="match status" value="1"/>
</dbReference>
<dbReference type="GO" id="GO:1904680">
    <property type="term" value="F:peptide transmembrane transporter activity"/>
    <property type="evidence" value="ECO:0007669"/>
    <property type="project" value="TreeGrafter"/>
</dbReference>
<evidence type="ECO:0000256" key="4">
    <source>
        <dbReference type="ARBA" id="ARBA00022729"/>
    </source>
</evidence>
<dbReference type="Gene3D" id="3.90.76.10">
    <property type="entry name" value="Dipeptide-binding Protein, Domain 1"/>
    <property type="match status" value="1"/>
</dbReference>
<dbReference type="GO" id="GO:0015833">
    <property type="term" value="P:peptide transport"/>
    <property type="evidence" value="ECO:0007669"/>
    <property type="project" value="TreeGrafter"/>
</dbReference>
<dbReference type="Pfam" id="PF00496">
    <property type="entry name" value="SBP_bac_5"/>
    <property type="match status" value="1"/>
</dbReference>
<feature type="chain" id="PRO_5006133400" description="Solute-binding protein family 5 domain-containing protein" evidence="5">
    <location>
        <begin position="29"/>
        <end position="575"/>
    </location>
</feature>
<evidence type="ECO:0000256" key="1">
    <source>
        <dbReference type="ARBA" id="ARBA00004196"/>
    </source>
</evidence>
<dbReference type="Proteomes" id="UP000050417">
    <property type="component" value="Unassembled WGS sequence"/>
</dbReference>
<evidence type="ECO:0000313" key="8">
    <source>
        <dbReference type="Proteomes" id="UP000050417"/>
    </source>
</evidence>
<accession>A0A0P6Y632</accession>
<dbReference type="Gene3D" id="3.40.190.10">
    <property type="entry name" value="Periplasmic binding protein-like II"/>
    <property type="match status" value="1"/>
</dbReference>
<keyword evidence="3" id="KW-0813">Transport</keyword>
<evidence type="ECO:0000256" key="2">
    <source>
        <dbReference type="ARBA" id="ARBA00005695"/>
    </source>
</evidence>
<comment type="caution">
    <text evidence="7">The sequence shown here is derived from an EMBL/GenBank/DDBJ whole genome shotgun (WGS) entry which is preliminary data.</text>
</comment>
<dbReference type="Gene3D" id="3.10.105.10">
    <property type="entry name" value="Dipeptide-binding Protein, Domain 3"/>
    <property type="match status" value="1"/>
</dbReference>
<gene>
    <name evidence="7" type="ORF">ADN00_10795</name>
</gene>
<proteinExistence type="inferred from homology"/>
<sequence length="575" mass="63688">MSRVKTWLIISVVLIASMLLAACQPAPAAEVPAAGTEPVVLNICRSTAGDIPTIDPALAWDVISIQIIDETTVGLTRQNEVTTENELAMATSYTVSDDGLTYTFKIRDDVQWVKWDGVAKEVVPVLDCEGNPRKVTAKDFEYGMLRTANPDTGADYAYVLGLTVAGAEAYSAGEAEDASGVGIKAIDDTTLEIKFLEPNVYNLSIIGLWFTHAQPSWLIDGDDCTEGVGNRWVETGFFQGYGPFVLKEWIHDSRLTLVKNPYWPGDAVVPSPTVDQIVWTTLSGSSCLAEFEAGTADISEIPSGDFDRIVSDTKYKDMLFPVTELGTEFYSFNTQKAPTDDVRVRQALSMAIDREALVKVIKEGIVAPFFTHPGATGAPSPEKFPELGVKFDPEAANALLDDYLTEKGLTREDLDMVLMFNTSEGHKMRAEAIQQMWKENLGLDVQLTNQEWKVYKVTRTEGGENIYRSSWIQDYPDANNFLMEVFGIPGAGFADVVDWSGPSHEKFVEILTAAAKETDPAKRQQLYADAEQILVSDEAVVAPLYWYSSLELRQSRFQMEPSVTGYERYEKWTLK</sequence>
<dbReference type="STRING" id="1134406.ADN00_10795"/>
<name>A0A0P6Y632_9CHLR</name>
<dbReference type="CDD" id="cd08504">
    <property type="entry name" value="PBP2_OppA"/>
    <property type="match status" value="1"/>
</dbReference>
<dbReference type="GO" id="GO:0043190">
    <property type="term" value="C:ATP-binding cassette (ABC) transporter complex"/>
    <property type="evidence" value="ECO:0007669"/>
    <property type="project" value="InterPro"/>
</dbReference>
<evidence type="ECO:0000313" key="7">
    <source>
        <dbReference type="EMBL" id="KPL77040.1"/>
    </source>
</evidence>
<dbReference type="SUPFAM" id="SSF53850">
    <property type="entry name" value="Periplasmic binding protein-like II"/>
    <property type="match status" value="1"/>
</dbReference>
<feature type="signal peptide" evidence="5">
    <location>
        <begin position="1"/>
        <end position="28"/>
    </location>
</feature>
<dbReference type="AlphaFoldDB" id="A0A0P6Y632"/>
<dbReference type="PROSITE" id="PS51257">
    <property type="entry name" value="PROKAR_LIPOPROTEIN"/>
    <property type="match status" value="1"/>
</dbReference>